<dbReference type="OMA" id="LRVNPFC"/>
<dbReference type="OrthoDB" id="1907495at2759"/>
<keyword evidence="7" id="KW-0227">DNA damage</keyword>
<dbReference type="RefSeq" id="XP_007785749.1">
    <property type="nucleotide sequence ID" value="XM_007787559.1"/>
</dbReference>
<organism evidence="13 14">
    <name type="scientific">Endocarpon pusillum (strain Z07020 / HMAS-L-300199)</name>
    <name type="common">Lichen-forming fungus</name>
    <dbReference type="NCBI Taxonomy" id="1263415"/>
    <lineage>
        <taxon>Eukaryota</taxon>
        <taxon>Fungi</taxon>
        <taxon>Dikarya</taxon>
        <taxon>Ascomycota</taxon>
        <taxon>Pezizomycotina</taxon>
        <taxon>Eurotiomycetes</taxon>
        <taxon>Chaetothyriomycetidae</taxon>
        <taxon>Verrucariales</taxon>
        <taxon>Verrucariaceae</taxon>
        <taxon>Endocarpon</taxon>
    </lineage>
</organism>
<evidence type="ECO:0000256" key="5">
    <source>
        <dbReference type="ARBA" id="ARBA00022603"/>
    </source>
</evidence>
<gene>
    <name evidence="13" type="ORF">EPUS_02636</name>
</gene>
<evidence type="ECO:0000256" key="7">
    <source>
        <dbReference type="ARBA" id="ARBA00022763"/>
    </source>
</evidence>
<dbReference type="PROSITE" id="PS00374">
    <property type="entry name" value="MGMT"/>
    <property type="match status" value="1"/>
</dbReference>
<name>U1I492_ENDPU</name>
<dbReference type="Proteomes" id="UP000019373">
    <property type="component" value="Unassembled WGS sequence"/>
</dbReference>
<comment type="catalytic activity">
    <reaction evidence="11">
        <text>a 6-O-methyl-2'-deoxyguanosine in DNA + L-cysteinyl-[protein] = S-methyl-L-cysteinyl-[protein] + a 2'-deoxyguanosine in DNA</text>
        <dbReference type="Rhea" id="RHEA:24000"/>
        <dbReference type="Rhea" id="RHEA-COMP:10131"/>
        <dbReference type="Rhea" id="RHEA-COMP:10132"/>
        <dbReference type="Rhea" id="RHEA-COMP:11367"/>
        <dbReference type="Rhea" id="RHEA-COMP:11368"/>
        <dbReference type="ChEBI" id="CHEBI:29950"/>
        <dbReference type="ChEBI" id="CHEBI:82612"/>
        <dbReference type="ChEBI" id="CHEBI:85445"/>
        <dbReference type="ChEBI" id="CHEBI:85448"/>
        <dbReference type="EC" id="2.1.1.63"/>
    </reaction>
</comment>
<dbReference type="GO" id="GO:0006281">
    <property type="term" value="P:DNA repair"/>
    <property type="evidence" value="ECO:0007669"/>
    <property type="project" value="UniProtKB-KW"/>
</dbReference>
<evidence type="ECO:0000256" key="11">
    <source>
        <dbReference type="ARBA" id="ARBA00049348"/>
    </source>
</evidence>
<dbReference type="HOGENOM" id="CLU_000445_52_5_1"/>
<dbReference type="PANTHER" id="PTHR10815:SF13">
    <property type="entry name" value="METHYLATED-DNA--PROTEIN-CYSTEINE METHYLTRANSFERASE"/>
    <property type="match status" value="1"/>
</dbReference>
<accession>U1I492</accession>
<dbReference type="EC" id="2.1.1.63" evidence="3"/>
<evidence type="ECO:0000256" key="9">
    <source>
        <dbReference type="ARBA" id="ARBA00030795"/>
    </source>
</evidence>
<comment type="catalytic activity">
    <reaction evidence="1">
        <text>a 4-O-methyl-thymidine in DNA + L-cysteinyl-[protein] = a thymidine in DNA + S-methyl-L-cysteinyl-[protein]</text>
        <dbReference type="Rhea" id="RHEA:53428"/>
        <dbReference type="Rhea" id="RHEA-COMP:10131"/>
        <dbReference type="Rhea" id="RHEA-COMP:10132"/>
        <dbReference type="Rhea" id="RHEA-COMP:13555"/>
        <dbReference type="Rhea" id="RHEA-COMP:13556"/>
        <dbReference type="ChEBI" id="CHEBI:29950"/>
        <dbReference type="ChEBI" id="CHEBI:82612"/>
        <dbReference type="ChEBI" id="CHEBI:137386"/>
        <dbReference type="ChEBI" id="CHEBI:137387"/>
        <dbReference type="EC" id="2.1.1.63"/>
    </reaction>
</comment>
<comment type="similarity">
    <text evidence="2">Belongs to the MGMT family.</text>
</comment>
<keyword evidence="8" id="KW-0234">DNA repair</keyword>
<reference evidence="14" key="1">
    <citation type="journal article" date="2014" name="BMC Genomics">
        <title>Genome characteristics reveal the impact of lichenization on lichen-forming fungus Endocarpon pusillum Hedwig (Verrucariales, Ascomycota).</title>
        <authorList>
            <person name="Wang Y.-Y."/>
            <person name="Liu B."/>
            <person name="Zhang X.-Y."/>
            <person name="Zhou Q.-M."/>
            <person name="Zhang T."/>
            <person name="Li H."/>
            <person name="Yu Y.-F."/>
            <person name="Zhang X.-L."/>
            <person name="Hao X.-Y."/>
            <person name="Wang M."/>
            <person name="Wang L."/>
            <person name="Wei J.-C."/>
        </authorList>
    </citation>
    <scope>NUCLEOTIDE SEQUENCE [LARGE SCALE GENOMIC DNA]</scope>
    <source>
        <strain evidence="14">Z07020 / HMAS-L-300199</strain>
    </source>
</reference>
<evidence type="ECO:0000259" key="12">
    <source>
        <dbReference type="Pfam" id="PF01035"/>
    </source>
</evidence>
<dbReference type="InterPro" id="IPR036388">
    <property type="entry name" value="WH-like_DNA-bd_sf"/>
</dbReference>
<dbReference type="InterPro" id="IPR014048">
    <property type="entry name" value="MethylDNA_cys_MeTrfase_DNA-bd"/>
</dbReference>
<evidence type="ECO:0000256" key="2">
    <source>
        <dbReference type="ARBA" id="ARBA00008711"/>
    </source>
</evidence>
<evidence type="ECO:0000313" key="13">
    <source>
        <dbReference type="EMBL" id="ERF76924.1"/>
    </source>
</evidence>
<evidence type="ECO:0000256" key="10">
    <source>
        <dbReference type="ARBA" id="ARBA00031621"/>
    </source>
</evidence>
<evidence type="ECO:0000256" key="4">
    <source>
        <dbReference type="ARBA" id="ARBA00015377"/>
    </source>
</evidence>
<dbReference type="eggNOG" id="ENOG502S8GR">
    <property type="taxonomic scope" value="Eukaryota"/>
</dbReference>
<evidence type="ECO:0000256" key="3">
    <source>
        <dbReference type="ARBA" id="ARBA00011918"/>
    </source>
</evidence>
<dbReference type="InterPro" id="IPR001497">
    <property type="entry name" value="MethylDNA_cys_MeTrfase_AS"/>
</dbReference>
<evidence type="ECO:0000313" key="14">
    <source>
        <dbReference type="Proteomes" id="UP000019373"/>
    </source>
</evidence>
<evidence type="ECO:0000256" key="6">
    <source>
        <dbReference type="ARBA" id="ARBA00022679"/>
    </source>
</evidence>
<sequence length="129" mass="14119">MLGEEKLDDMKLEANAGGDGRSQPRVYTLLSQIPAGRITSYASLARALQTSPRAIGGALRNNPFAPEVPCHRVIAANGFVGGFMGDWEKAPSGINQGKKLELLRGEGVEFNVEGRLVDRRKWWDGPWKV</sequence>
<keyword evidence="5" id="KW-0489">Methyltransferase</keyword>
<dbReference type="PANTHER" id="PTHR10815">
    <property type="entry name" value="METHYLATED-DNA--PROTEIN-CYSTEINE METHYLTRANSFERASE"/>
    <property type="match status" value="1"/>
</dbReference>
<keyword evidence="14" id="KW-1185">Reference proteome</keyword>
<dbReference type="CDD" id="cd06445">
    <property type="entry name" value="ATase"/>
    <property type="match status" value="1"/>
</dbReference>
<dbReference type="AlphaFoldDB" id="U1I492"/>
<feature type="domain" description="Methylated-DNA-[protein]-cysteine S-methyltransferase DNA binding" evidence="12">
    <location>
        <begin position="23"/>
        <end position="108"/>
    </location>
</feature>
<dbReference type="EMBL" id="KE720681">
    <property type="protein sequence ID" value="ERF76924.1"/>
    <property type="molecule type" value="Genomic_DNA"/>
</dbReference>
<dbReference type="GO" id="GO:0003908">
    <property type="term" value="F:methylated-DNA-[protein]-cysteine S-methyltransferase activity"/>
    <property type="evidence" value="ECO:0007669"/>
    <property type="project" value="UniProtKB-EC"/>
</dbReference>
<dbReference type="SUPFAM" id="SSF46767">
    <property type="entry name" value="Methylated DNA-protein cysteine methyltransferase, C-terminal domain"/>
    <property type="match status" value="1"/>
</dbReference>
<dbReference type="GO" id="GO:0032259">
    <property type="term" value="P:methylation"/>
    <property type="evidence" value="ECO:0007669"/>
    <property type="project" value="UniProtKB-KW"/>
</dbReference>
<dbReference type="GeneID" id="19237688"/>
<evidence type="ECO:0000256" key="1">
    <source>
        <dbReference type="ARBA" id="ARBA00001286"/>
    </source>
</evidence>
<dbReference type="NCBIfam" id="TIGR00589">
    <property type="entry name" value="ogt"/>
    <property type="match status" value="1"/>
</dbReference>
<dbReference type="Pfam" id="PF01035">
    <property type="entry name" value="DNA_binding_1"/>
    <property type="match status" value="1"/>
</dbReference>
<protein>
    <recommendedName>
        <fullName evidence="4">Methylated-DNA--protein-cysteine methyltransferase</fullName>
        <ecNumber evidence="3">2.1.1.63</ecNumber>
    </recommendedName>
    <alternativeName>
        <fullName evidence="9">6-O-methylguanine-DNA methyltransferase</fullName>
    </alternativeName>
    <alternativeName>
        <fullName evidence="10">O-6-methylguanine-DNA-alkyltransferase</fullName>
    </alternativeName>
</protein>
<dbReference type="Gene3D" id="1.10.10.10">
    <property type="entry name" value="Winged helix-like DNA-binding domain superfamily/Winged helix DNA-binding domain"/>
    <property type="match status" value="1"/>
</dbReference>
<dbReference type="InterPro" id="IPR036217">
    <property type="entry name" value="MethylDNA_cys_MeTrfase_DNAb"/>
</dbReference>
<evidence type="ECO:0000256" key="8">
    <source>
        <dbReference type="ARBA" id="ARBA00023204"/>
    </source>
</evidence>
<keyword evidence="6" id="KW-0808">Transferase</keyword>
<proteinExistence type="inferred from homology"/>